<name>A0A0K0DR60_ANGCA</name>
<dbReference type="SMART" id="SM00409">
    <property type="entry name" value="IG"/>
    <property type="match status" value="3"/>
</dbReference>
<dbReference type="PANTHER" id="PTHR45080">
    <property type="entry name" value="CONTACTIN 5"/>
    <property type="match status" value="1"/>
</dbReference>
<reference evidence="5" key="1">
    <citation type="submission" date="2012-09" db="EMBL/GenBank/DDBJ databases">
        <authorList>
            <person name="Martin A.A."/>
        </authorList>
    </citation>
    <scope>NUCLEOTIDE SEQUENCE</scope>
</reference>
<evidence type="ECO:0000259" key="4">
    <source>
        <dbReference type="PROSITE" id="PS50835"/>
    </source>
</evidence>
<dbReference type="GO" id="GO:0008046">
    <property type="term" value="F:axon guidance receptor activity"/>
    <property type="evidence" value="ECO:0007669"/>
    <property type="project" value="TreeGrafter"/>
</dbReference>
<feature type="domain" description="Ig-like" evidence="4">
    <location>
        <begin position="301"/>
        <end position="368"/>
    </location>
</feature>
<feature type="domain" description="Ig-like" evidence="4">
    <location>
        <begin position="103"/>
        <end position="206"/>
    </location>
</feature>
<keyword evidence="3" id="KW-0393">Immunoglobulin domain</keyword>
<dbReference type="InterPro" id="IPR007110">
    <property type="entry name" value="Ig-like_dom"/>
</dbReference>
<keyword evidence="1" id="KW-0732">Signal</keyword>
<dbReference type="InterPro" id="IPR003599">
    <property type="entry name" value="Ig_sub"/>
</dbReference>
<dbReference type="Gene3D" id="2.60.40.10">
    <property type="entry name" value="Immunoglobulins"/>
    <property type="match status" value="4"/>
</dbReference>
<dbReference type="STRING" id="6313.A0A0K0DR60"/>
<dbReference type="PROSITE" id="PS50835">
    <property type="entry name" value="IG_LIKE"/>
    <property type="match status" value="4"/>
</dbReference>
<evidence type="ECO:0000313" key="6">
    <source>
        <dbReference type="WBParaSite" id="ACAC_0001424901-mRNA-1"/>
    </source>
</evidence>
<proteinExistence type="predicted"/>
<evidence type="ECO:0000256" key="2">
    <source>
        <dbReference type="ARBA" id="ARBA00023157"/>
    </source>
</evidence>
<evidence type="ECO:0000256" key="3">
    <source>
        <dbReference type="ARBA" id="ARBA00023319"/>
    </source>
</evidence>
<dbReference type="WBParaSite" id="ACAC_0001424901-mRNA-1">
    <property type="protein sequence ID" value="ACAC_0001424901-mRNA-1"/>
    <property type="gene ID" value="ACAC_0001424901"/>
</dbReference>
<sequence>MKGKAVTLSCESDSYGSDRTTTAWRLNGSDVLPENVQVPLDGQRIFVVDTALSNVGTYTCIVRNSAGESRKNIILNVIGWFRFLNIHFRIDVLVNCCLVTEPPEFVEKQFDQNIRVISGSPLSLACLVKGSPFPLIEWRKDGMTITDNVFSFFHSTYNQPLFCSQALSFSDNGQRLTIDSNGMTQHRFTCLVSNKAGSIARNFFVQSVIPPTIKDAGDRTIVEVTESQNAVLQCPVVGDVDITWRRQGRTIEDSDGVFTVDETRLVLMNVQKSHEDIFTCIAKNSAGEAARDFEVVVLVAPRVIGSLVEDVEVVEGRELTLDCDHHASPEASASWTKDGELLPQTAQVRKKQYPVLYSLSKSARRLCV</sequence>
<dbReference type="Proteomes" id="UP000035642">
    <property type="component" value="Unassembled WGS sequence"/>
</dbReference>
<evidence type="ECO:0000313" key="5">
    <source>
        <dbReference type="Proteomes" id="UP000035642"/>
    </source>
</evidence>
<keyword evidence="5" id="KW-1185">Reference proteome</keyword>
<dbReference type="GO" id="GO:0050808">
    <property type="term" value="P:synapse organization"/>
    <property type="evidence" value="ECO:0007669"/>
    <property type="project" value="TreeGrafter"/>
</dbReference>
<dbReference type="GO" id="GO:0030424">
    <property type="term" value="C:axon"/>
    <property type="evidence" value="ECO:0007669"/>
    <property type="project" value="TreeGrafter"/>
</dbReference>
<dbReference type="InterPro" id="IPR013783">
    <property type="entry name" value="Ig-like_fold"/>
</dbReference>
<dbReference type="InterPro" id="IPR003598">
    <property type="entry name" value="Ig_sub2"/>
</dbReference>
<accession>A0A0K0DR60</accession>
<dbReference type="Pfam" id="PF13927">
    <property type="entry name" value="Ig_3"/>
    <property type="match status" value="1"/>
</dbReference>
<protein>
    <submittedName>
        <fullName evidence="6">Immunoglobulin domain protein</fullName>
    </submittedName>
</protein>
<dbReference type="InterPro" id="IPR013098">
    <property type="entry name" value="Ig_I-set"/>
</dbReference>
<reference evidence="6" key="2">
    <citation type="submission" date="2017-02" db="UniProtKB">
        <authorList>
            <consortium name="WormBaseParasite"/>
        </authorList>
    </citation>
    <scope>IDENTIFICATION</scope>
</reference>
<dbReference type="Pfam" id="PF13895">
    <property type="entry name" value="Ig_2"/>
    <property type="match status" value="1"/>
</dbReference>
<organism evidence="5 6">
    <name type="scientific">Angiostrongylus cantonensis</name>
    <name type="common">Rat lungworm</name>
    <dbReference type="NCBI Taxonomy" id="6313"/>
    <lineage>
        <taxon>Eukaryota</taxon>
        <taxon>Metazoa</taxon>
        <taxon>Ecdysozoa</taxon>
        <taxon>Nematoda</taxon>
        <taxon>Chromadorea</taxon>
        <taxon>Rhabditida</taxon>
        <taxon>Rhabditina</taxon>
        <taxon>Rhabditomorpha</taxon>
        <taxon>Strongyloidea</taxon>
        <taxon>Metastrongylidae</taxon>
        <taxon>Angiostrongylus</taxon>
    </lineage>
</organism>
<dbReference type="GO" id="GO:0007156">
    <property type="term" value="P:homophilic cell adhesion via plasma membrane adhesion molecules"/>
    <property type="evidence" value="ECO:0007669"/>
    <property type="project" value="TreeGrafter"/>
</dbReference>
<dbReference type="SUPFAM" id="SSF48726">
    <property type="entry name" value="Immunoglobulin"/>
    <property type="match status" value="4"/>
</dbReference>
<evidence type="ECO:0000256" key="1">
    <source>
        <dbReference type="ARBA" id="ARBA00022729"/>
    </source>
</evidence>
<keyword evidence="2" id="KW-1015">Disulfide bond</keyword>
<dbReference type="InterPro" id="IPR036179">
    <property type="entry name" value="Ig-like_dom_sf"/>
</dbReference>
<dbReference type="GO" id="GO:0005886">
    <property type="term" value="C:plasma membrane"/>
    <property type="evidence" value="ECO:0007669"/>
    <property type="project" value="TreeGrafter"/>
</dbReference>
<dbReference type="PANTHER" id="PTHR45080:SF8">
    <property type="entry name" value="IG-LIKE DOMAIN-CONTAINING PROTEIN"/>
    <property type="match status" value="1"/>
</dbReference>
<dbReference type="InterPro" id="IPR050958">
    <property type="entry name" value="Cell_Adh-Cytoskel_Orgn"/>
</dbReference>
<dbReference type="SMART" id="SM00408">
    <property type="entry name" value="IGc2"/>
    <property type="match status" value="3"/>
</dbReference>
<feature type="domain" description="Ig-like" evidence="4">
    <location>
        <begin position="211"/>
        <end position="296"/>
    </location>
</feature>
<dbReference type="Pfam" id="PF07679">
    <property type="entry name" value="I-set"/>
    <property type="match status" value="2"/>
</dbReference>
<dbReference type="AlphaFoldDB" id="A0A0K0DR60"/>
<dbReference type="GO" id="GO:0043025">
    <property type="term" value="C:neuronal cell body"/>
    <property type="evidence" value="ECO:0007669"/>
    <property type="project" value="TreeGrafter"/>
</dbReference>
<feature type="domain" description="Ig-like" evidence="4">
    <location>
        <begin position="1"/>
        <end position="76"/>
    </location>
</feature>